<sequence length="39" mass="4503">MMVPFLCVKTVRKVYPAAVYKPYHKSIQIVSISKKAVFM</sequence>
<keyword evidence="2" id="KW-1185">Reference proteome</keyword>
<evidence type="ECO:0000313" key="2">
    <source>
        <dbReference type="Proteomes" id="UP000034076"/>
    </source>
</evidence>
<reference evidence="1 2" key="1">
    <citation type="submission" date="2015-04" db="EMBL/GenBank/DDBJ databases">
        <title>Draft genome sequence of bacteremic isolate Catabacter hongkongensis type strain HKU16T.</title>
        <authorList>
            <person name="Lau S.K."/>
            <person name="Teng J.L."/>
            <person name="Huang Y."/>
            <person name="Curreem S.O."/>
            <person name="Tsui S.K."/>
            <person name="Woo P.C."/>
        </authorList>
    </citation>
    <scope>NUCLEOTIDE SEQUENCE [LARGE SCALE GENOMIC DNA]</scope>
    <source>
        <strain evidence="1 2">HKU16</strain>
    </source>
</reference>
<name>A0A0M2NL62_9FIRM</name>
<accession>A0A0M2NL62</accession>
<dbReference type="AlphaFoldDB" id="A0A0M2NL62"/>
<dbReference type="EMBL" id="LAYJ01000068">
    <property type="protein sequence ID" value="KKI51701.1"/>
    <property type="molecule type" value="Genomic_DNA"/>
</dbReference>
<comment type="caution">
    <text evidence="1">The sequence shown here is derived from an EMBL/GenBank/DDBJ whole genome shotgun (WGS) entry which is preliminary data.</text>
</comment>
<evidence type="ECO:0000313" key="1">
    <source>
        <dbReference type="EMBL" id="KKI51701.1"/>
    </source>
</evidence>
<dbReference type="Proteomes" id="UP000034076">
    <property type="component" value="Unassembled WGS sequence"/>
</dbReference>
<proteinExistence type="predicted"/>
<protein>
    <submittedName>
        <fullName evidence="1">Uncharacterized protein</fullName>
    </submittedName>
</protein>
<organism evidence="1 2">
    <name type="scientific">Christensenella hongkongensis</name>
    <dbReference type="NCBI Taxonomy" id="270498"/>
    <lineage>
        <taxon>Bacteria</taxon>
        <taxon>Bacillati</taxon>
        <taxon>Bacillota</taxon>
        <taxon>Clostridia</taxon>
        <taxon>Christensenellales</taxon>
        <taxon>Christensenellaceae</taxon>
        <taxon>Christensenella</taxon>
    </lineage>
</organism>
<gene>
    <name evidence="1" type="ORF">CHK_0868</name>
</gene>